<protein>
    <submittedName>
        <fullName evidence="1">Uncharacterized protein</fullName>
    </submittedName>
</protein>
<dbReference type="AlphaFoldDB" id="A0A7T1T574"/>
<organism evidence="1 2">
    <name type="scientific">Streptomyces bathyalis</name>
    <dbReference type="NCBI Taxonomy" id="2710756"/>
    <lineage>
        <taxon>Bacteria</taxon>
        <taxon>Bacillati</taxon>
        <taxon>Actinomycetota</taxon>
        <taxon>Actinomycetes</taxon>
        <taxon>Kitasatosporales</taxon>
        <taxon>Streptomycetaceae</taxon>
        <taxon>Streptomyces</taxon>
    </lineage>
</organism>
<evidence type="ECO:0000313" key="2">
    <source>
        <dbReference type="Proteomes" id="UP000595046"/>
    </source>
</evidence>
<dbReference type="EMBL" id="CP048882">
    <property type="protein sequence ID" value="QPP06599.1"/>
    <property type="molecule type" value="Genomic_DNA"/>
</dbReference>
<sequence length="239" mass="26886">MATAEARVQKALQAAQRACPNENLEGVFIISRGEMPDSLQTPYRQRPRVLEQQGVKRAPLRKLGDLLGRTLILDLLGPKKSIHFNSDPEVRADRRRRSTGTSSLDQVACLFFGAAESHAGKLLVASLPRSKANVQHLLCVTEREIKLLHVPRTKRLKYYANAVETGWRADRRDLAWTRSTAWSHGNQGMQYGFTDGSWVTFPTHSLAGQIHFAEVFPHTLTKEDPIPPNANYPEPEPMR</sequence>
<dbReference type="Proteomes" id="UP000595046">
    <property type="component" value="Chromosome"/>
</dbReference>
<reference evidence="2" key="1">
    <citation type="submission" date="2020-02" db="EMBL/GenBank/DDBJ databases">
        <title>Streptomyces sp. ASO4wet.</title>
        <authorList>
            <person name="Risdian C."/>
            <person name="Landwehr W."/>
            <person name="Schupp P."/>
            <person name="Wink J."/>
        </authorList>
    </citation>
    <scope>NUCLEOTIDE SEQUENCE [LARGE SCALE GENOMIC DNA]</scope>
    <source>
        <strain evidence="2">ASO4wet</strain>
    </source>
</reference>
<accession>A0A7T1T574</accession>
<dbReference type="KEGG" id="sbat:G4Z16_09530"/>
<name>A0A7T1T574_9ACTN</name>
<evidence type="ECO:0000313" key="1">
    <source>
        <dbReference type="EMBL" id="QPP06599.1"/>
    </source>
</evidence>
<keyword evidence="2" id="KW-1185">Reference proteome</keyword>
<gene>
    <name evidence="1" type="ORF">G4Z16_09530</name>
</gene>
<proteinExistence type="predicted"/>
<dbReference type="RefSeq" id="WP_197350428.1">
    <property type="nucleotide sequence ID" value="NZ_CP048882.1"/>
</dbReference>